<organism evidence="4 5">
    <name type="scientific">Candidatus Methylophosphatis roskildensis</name>
    <dbReference type="NCBI Taxonomy" id="2899263"/>
    <lineage>
        <taxon>Bacteria</taxon>
        <taxon>Pseudomonadati</taxon>
        <taxon>Pseudomonadota</taxon>
        <taxon>Betaproteobacteria</taxon>
        <taxon>Nitrosomonadales</taxon>
        <taxon>Sterolibacteriaceae</taxon>
        <taxon>Candidatus Methylophosphatis</taxon>
    </lineage>
</organism>
<dbReference type="InterPro" id="IPR041614">
    <property type="entry name" value="DprA_WH"/>
</dbReference>
<dbReference type="GO" id="GO:0009294">
    <property type="term" value="P:DNA-mediated transformation"/>
    <property type="evidence" value="ECO:0007669"/>
    <property type="project" value="InterPro"/>
</dbReference>
<dbReference type="Pfam" id="PF02481">
    <property type="entry name" value="DNA_processg_A"/>
    <property type="match status" value="1"/>
</dbReference>
<dbReference type="Proteomes" id="UP000807785">
    <property type="component" value="Unassembled WGS sequence"/>
</dbReference>
<dbReference type="EMBL" id="JADJEV010000001">
    <property type="protein sequence ID" value="MBK6971732.1"/>
    <property type="molecule type" value="Genomic_DNA"/>
</dbReference>
<proteinExistence type="inferred from homology"/>
<gene>
    <name evidence="4" type="primary">dprA</name>
    <name evidence="4" type="ORF">IPH26_01810</name>
</gene>
<protein>
    <submittedName>
        <fullName evidence="4">DNA-protecting protein DprA</fullName>
    </submittedName>
</protein>
<dbReference type="AlphaFoldDB" id="A0A9D7E5W9"/>
<evidence type="ECO:0000259" key="2">
    <source>
        <dbReference type="Pfam" id="PF02481"/>
    </source>
</evidence>
<dbReference type="Pfam" id="PF17782">
    <property type="entry name" value="WHD_DprA"/>
    <property type="match status" value="1"/>
</dbReference>
<comment type="similarity">
    <text evidence="1">Belongs to the DprA/Smf family.</text>
</comment>
<dbReference type="SUPFAM" id="SSF102405">
    <property type="entry name" value="MCP/YpsA-like"/>
    <property type="match status" value="1"/>
</dbReference>
<sequence length="364" mass="38198">MTPDPELAAWLRLTLVPGLGGERQRALLRAFGLPRQVFSAGQAEVARLIGEKLAVAVGDHDSNAQVEAALAWCSEPGNRILTLADPDYPPQLLEIPDPPVVLYVKGRTDLLAGTALAIVGSRNATPQGIANAESFARAASRAGVTIVSGLALGCDAAAHRGGLDGAGSTVAVIGTGADRIYPARNQALARAIAENGAIISEFRLGTPPLAANFPRRNRILAGLARGVLVVEAADRSGTLITARLAAEQGREVFAIPGSIHSPLSKGCHKLIKQGAKLVESAQDVLEEIGILDAGDQAGAHDENLDEEARNLLDAMGYDPCDIDSLLERSGLTADALYPILLRMELDGRIATLAGGLYQRIERDR</sequence>
<dbReference type="NCBIfam" id="TIGR00732">
    <property type="entry name" value="dprA"/>
    <property type="match status" value="1"/>
</dbReference>
<feature type="domain" description="Smf/DprA SLOG" evidence="2">
    <location>
        <begin position="80"/>
        <end position="288"/>
    </location>
</feature>
<name>A0A9D7E5W9_9PROT</name>
<feature type="domain" description="DprA winged helix" evidence="3">
    <location>
        <begin position="300"/>
        <end position="355"/>
    </location>
</feature>
<dbReference type="InterPro" id="IPR057666">
    <property type="entry name" value="DrpA_SLOG"/>
</dbReference>
<dbReference type="InterPro" id="IPR003488">
    <property type="entry name" value="DprA"/>
</dbReference>
<accession>A0A9D7E5W9</accession>
<evidence type="ECO:0000313" key="4">
    <source>
        <dbReference type="EMBL" id="MBK6971732.1"/>
    </source>
</evidence>
<reference evidence="4" key="1">
    <citation type="submission" date="2020-10" db="EMBL/GenBank/DDBJ databases">
        <title>Connecting structure to function with the recovery of over 1000 high-quality activated sludge metagenome-assembled genomes encoding full-length rRNA genes using long-read sequencing.</title>
        <authorList>
            <person name="Singleton C.M."/>
            <person name="Petriglieri F."/>
            <person name="Kristensen J.M."/>
            <person name="Kirkegaard R.H."/>
            <person name="Michaelsen T.Y."/>
            <person name="Andersen M.H."/>
            <person name="Karst S.M."/>
            <person name="Dueholm M.S."/>
            <person name="Nielsen P.H."/>
            <person name="Albertsen M."/>
        </authorList>
    </citation>
    <scope>NUCLEOTIDE SEQUENCE</scope>
    <source>
        <strain evidence="4">Bjer_18-Q3-R1-45_BAT3C.347</strain>
    </source>
</reference>
<dbReference type="PANTHER" id="PTHR43022:SF1">
    <property type="entry name" value="PROTEIN SMF"/>
    <property type="match status" value="1"/>
</dbReference>
<dbReference type="PANTHER" id="PTHR43022">
    <property type="entry name" value="PROTEIN SMF"/>
    <property type="match status" value="1"/>
</dbReference>
<dbReference type="Gene3D" id="1.10.10.10">
    <property type="entry name" value="Winged helix-like DNA-binding domain superfamily/Winged helix DNA-binding domain"/>
    <property type="match status" value="1"/>
</dbReference>
<evidence type="ECO:0000256" key="1">
    <source>
        <dbReference type="ARBA" id="ARBA00006525"/>
    </source>
</evidence>
<evidence type="ECO:0000313" key="5">
    <source>
        <dbReference type="Proteomes" id="UP000807785"/>
    </source>
</evidence>
<dbReference type="InterPro" id="IPR036388">
    <property type="entry name" value="WH-like_DNA-bd_sf"/>
</dbReference>
<evidence type="ECO:0000259" key="3">
    <source>
        <dbReference type="Pfam" id="PF17782"/>
    </source>
</evidence>
<comment type="caution">
    <text evidence="4">The sequence shown here is derived from an EMBL/GenBank/DDBJ whole genome shotgun (WGS) entry which is preliminary data.</text>
</comment>
<dbReference type="Gene3D" id="3.40.50.450">
    <property type="match status" value="1"/>
</dbReference>